<name>A0A894JSA8_9TREM</name>
<reference evidence="12" key="2">
    <citation type="journal article" name="Parasit. Vectors">
        <title>Mitochondrial genomes of two eucotylids as the first representatives from the superfamily Microphalloidea (Trematoda) and phylogenetic implications.</title>
        <authorList>
            <person name="Suleman"/>
            <person name="Muhammad N."/>
            <person name="Khan M.S."/>
            <person name="Tkach V.V."/>
            <person name="Ullah H."/>
            <person name="Ehsan M."/>
            <person name="Ma J."/>
            <person name="Zhu X.Q."/>
        </authorList>
    </citation>
    <scope>NUCLEOTIDE SEQUENCE</scope>
    <source>
        <strain evidence="12">Pakistan</strain>
    </source>
</reference>
<comment type="subcellular location">
    <subcellularLocation>
        <location evidence="1">Membrane</location>
        <topology evidence="1">Multi-pass membrane protein</topology>
    </subcellularLocation>
</comment>
<feature type="transmembrane region" description="Helical" evidence="11">
    <location>
        <begin position="26"/>
        <end position="43"/>
    </location>
</feature>
<geneLocation type="mitochondrion" evidence="12"/>
<keyword evidence="5 11" id="KW-0812">Transmembrane</keyword>
<organism evidence="12">
    <name type="scientific">Tanaisia sp. SS-2020</name>
    <dbReference type="NCBI Taxonomy" id="2780549"/>
    <lineage>
        <taxon>Eukaryota</taxon>
        <taxon>Metazoa</taxon>
        <taxon>Spiralia</taxon>
        <taxon>Lophotrochozoa</taxon>
        <taxon>Platyhelminthes</taxon>
        <taxon>Trematoda</taxon>
        <taxon>Digenea</taxon>
        <taxon>Plagiorchiida</taxon>
        <taxon>Echinostomata</taxon>
        <taxon>Echinostomatoidea</taxon>
        <taxon>Eucotylidae</taxon>
        <taxon>Tanaisia</taxon>
    </lineage>
</organism>
<dbReference type="GO" id="GO:0045259">
    <property type="term" value="C:proton-transporting ATP synthase complex"/>
    <property type="evidence" value="ECO:0007669"/>
    <property type="project" value="UniProtKB-KW"/>
</dbReference>
<evidence type="ECO:0000256" key="9">
    <source>
        <dbReference type="ARBA" id="ARBA00023136"/>
    </source>
</evidence>
<dbReference type="InterPro" id="IPR035908">
    <property type="entry name" value="F0_ATP_A_sf"/>
</dbReference>
<keyword evidence="3" id="KW-0813">Transport</keyword>
<dbReference type="GO" id="GO:0006754">
    <property type="term" value="P:ATP biosynthetic process"/>
    <property type="evidence" value="ECO:0007669"/>
    <property type="project" value="UniProtKB-KW"/>
</dbReference>
<evidence type="ECO:0000256" key="1">
    <source>
        <dbReference type="ARBA" id="ARBA00004141"/>
    </source>
</evidence>
<comment type="similarity">
    <text evidence="2">Belongs to the ATPase A chain family.</text>
</comment>
<keyword evidence="9 11" id="KW-0472">Membrane</keyword>
<evidence type="ECO:0000256" key="10">
    <source>
        <dbReference type="ARBA" id="ARBA00023310"/>
    </source>
</evidence>
<dbReference type="EMBL" id="MW334948">
    <property type="protein sequence ID" value="QRV61255.1"/>
    <property type="molecule type" value="Genomic_DNA"/>
</dbReference>
<keyword evidence="8" id="KW-0406">Ion transport</keyword>
<dbReference type="GO" id="GO:1902600">
    <property type="term" value="P:proton transmembrane transport"/>
    <property type="evidence" value="ECO:0007669"/>
    <property type="project" value="UniProtKB-KW"/>
</dbReference>
<evidence type="ECO:0000256" key="8">
    <source>
        <dbReference type="ARBA" id="ARBA00023065"/>
    </source>
</evidence>
<keyword evidence="10" id="KW-0066">ATP synthesis</keyword>
<gene>
    <name evidence="12" type="primary">ATP6</name>
</gene>
<keyword evidence="12" id="KW-0496">Mitochondrion</keyword>
<evidence type="ECO:0000256" key="6">
    <source>
        <dbReference type="ARBA" id="ARBA00022781"/>
    </source>
</evidence>
<dbReference type="SUPFAM" id="SSF81336">
    <property type="entry name" value="F1F0 ATP synthase subunit A"/>
    <property type="match status" value="1"/>
</dbReference>
<protein>
    <submittedName>
        <fullName evidence="12">ATP synthase F0 subunit 6</fullName>
    </submittedName>
</protein>
<feature type="transmembrane region" description="Helical" evidence="11">
    <location>
        <begin position="50"/>
        <end position="73"/>
    </location>
</feature>
<evidence type="ECO:0000256" key="2">
    <source>
        <dbReference type="ARBA" id="ARBA00006810"/>
    </source>
</evidence>
<evidence type="ECO:0000256" key="11">
    <source>
        <dbReference type="SAM" id="Phobius"/>
    </source>
</evidence>
<keyword evidence="7 11" id="KW-1133">Transmembrane helix</keyword>
<evidence type="ECO:0000313" key="12">
    <source>
        <dbReference type="EMBL" id="QRV61255.1"/>
    </source>
</evidence>
<keyword evidence="6" id="KW-0375">Hydrogen ion transport</keyword>
<feature type="transmembrane region" description="Helical" evidence="11">
    <location>
        <begin position="93"/>
        <end position="111"/>
    </location>
</feature>
<sequence length="177" mass="20424">MRSLFCRVFVYDTLGYFVWDGKSPVSFRYGLCVFGLFFVFCRFPCNFDLYVFILLCGGSLVHWYLGATLNYLFSCLSIKNLKFCLSVLKSPSWIWLAYPTIWGAEFSGYLFRPFVLLLRPTVNYIIGEIVLRHLCVGGGFLSNLCINLVLWVFFIYDVVLMAAHAYIISEIIHYTSG</sequence>
<keyword evidence="4" id="KW-0138">CF(0)</keyword>
<evidence type="ECO:0000256" key="7">
    <source>
        <dbReference type="ARBA" id="ARBA00022989"/>
    </source>
</evidence>
<proteinExistence type="inferred from homology"/>
<evidence type="ECO:0000256" key="5">
    <source>
        <dbReference type="ARBA" id="ARBA00022692"/>
    </source>
</evidence>
<evidence type="ECO:0000256" key="3">
    <source>
        <dbReference type="ARBA" id="ARBA00022448"/>
    </source>
</evidence>
<dbReference type="AlphaFoldDB" id="A0A894JSA8"/>
<accession>A0A894JSA8</accession>
<reference evidence="12" key="1">
    <citation type="submission" date="2020-12" db="EMBL/GenBank/DDBJ databases">
        <authorList>
            <person name="Suleman S."/>
            <person name="Zhu X.-Q."/>
            <person name="Muhammad N."/>
        </authorList>
    </citation>
    <scope>NUCLEOTIDE SEQUENCE</scope>
    <source>
        <strain evidence="12">Pakistan</strain>
    </source>
</reference>
<evidence type="ECO:0000256" key="4">
    <source>
        <dbReference type="ARBA" id="ARBA00022547"/>
    </source>
</evidence>